<sequence>MLPAPFKLRGRNFDHETRCAGPALQVRDSQDPNSVCEVVGCIGKSNLKFGNPATHGKVFGYQVGVPIGYLAEAATSVSKQLSRGQTATFGDRKPLEEWTANSDPSQLRLLSPEEKQAVAQWASFFPALCKERLEDALPADPTTWLYETIQTIRSKYPPYRYEVPTAVQVLLLQAREELGTLFELDADQAAFDAIITDEARSQAARLASQAARPFPKQKSVSSTAHSCTSDISSIESHGSSHFQRLPVPAAAAHEFPAIRRMSRARSVTPIRSVTPLCSMTPGCFYAHAAAYTSTVPQVVPGRSSPACNLMLPAAFPVAEPADTADRSETTSTAQAHKHTVTSGIQGRGDRALAYFTQNFGPGIAAAATLAAPPAGFGQTGVRSEDQLGRGGKLPIDPLPEADSADFSSFCEAVVF</sequence>
<dbReference type="AlphaFoldDB" id="A0AAW1TC94"/>
<evidence type="ECO:0000313" key="2">
    <source>
        <dbReference type="Proteomes" id="UP001485043"/>
    </source>
</evidence>
<proteinExistence type="predicted"/>
<name>A0AAW1TC94_9CHLO</name>
<organism evidence="1 2">
    <name type="scientific">Apatococcus fuscideae</name>
    <dbReference type="NCBI Taxonomy" id="2026836"/>
    <lineage>
        <taxon>Eukaryota</taxon>
        <taxon>Viridiplantae</taxon>
        <taxon>Chlorophyta</taxon>
        <taxon>core chlorophytes</taxon>
        <taxon>Trebouxiophyceae</taxon>
        <taxon>Chlorellales</taxon>
        <taxon>Chlorellaceae</taxon>
        <taxon>Apatococcus</taxon>
    </lineage>
</organism>
<reference evidence="1 2" key="1">
    <citation type="journal article" date="2024" name="Nat. Commun.">
        <title>Phylogenomics reveals the evolutionary origins of lichenization in chlorophyte algae.</title>
        <authorList>
            <person name="Puginier C."/>
            <person name="Libourel C."/>
            <person name="Otte J."/>
            <person name="Skaloud P."/>
            <person name="Haon M."/>
            <person name="Grisel S."/>
            <person name="Petersen M."/>
            <person name="Berrin J.G."/>
            <person name="Delaux P.M."/>
            <person name="Dal Grande F."/>
            <person name="Keller J."/>
        </authorList>
    </citation>
    <scope>NUCLEOTIDE SEQUENCE [LARGE SCALE GENOMIC DNA]</scope>
    <source>
        <strain evidence="1 2">SAG 2523</strain>
    </source>
</reference>
<gene>
    <name evidence="1" type="ORF">WJX84_003844</name>
</gene>
<evidence type="ECO:0000313" key="1">
    <source>
        <dbReference type="EMBL" id="KAK9867094.1"/>
    </source>
</evidence>
<comment type="caution">
    <text evidence="1">The sequence shown here is derived from an EMBL/GenBank/DDBJ whole genome shotgun (WGS) entry which is preliminary data.</text>
</comment>
<protein>
    <submittedName>
        <fullName evidence="1">Uncharacterized protein</fullName>
    </submittedName>
</protein>
<accession>A0AAW1TC94</accession>
<keyword evidence="2" id="KW-1185">Reference proteome</keyword>
<dbReference type="Proteomes" id="UP001485043">
    <property type="component" value="Unassembled WGS sequence"/>
</dbReference>
<dbReference type="EMBL" id="JALJOV010000110">
    <property type="protein sequence ID" value="KAK9867094.1"/>
    <property type="molecule type" value="Genomic_DNA"/>
</dbReference>